<reference evidence="1 2" key="1">
    <citation type="submission" date="2018-03" db="EMBL/GenBank/DDBJ databases">
        <authorList>
            <person name="Gully D."/>
        </authorList>
    </citation>
    <scope>NUCLEOTIDE SEQUENCE [LARGE SCALE GENOMIC DNA]</scope>
    <source>
        <strain evidence="1">ORS3257</strain>
    </source>
</reference>
<dbReference type="KEGG" id="bvz:BRAD3257_3874"/>
<evidence type="ECO:0000313" key="2">
    <source>
        <dbReference type="Proteomes" id="UP000246085"/>
    </source>
</evidence>
<organism evidence="1 2">
    <name type="scientific">Bradyrhizobium vignae</name>
    <dbReference type="NCBI Taxonomy" id="1549949"/>
    <lineage>
        <taxon>Bacteria</taxon>
        <taxon>Pseudomonadati</taxon>
        <taxon>Pseudomonadota</taxon>
        <taxon>Alphaproteobacteria</taxon>
        <taxon>Hyphomicrobiales</taxon>
        <taxon>Nitrobacteraceae</taxon>
        <taxon>Bradyrhizobium</taxon>
    </lineage>
</organism>
<dbReference type="Proteomes" id="UP000246085">
    <property type="component" value="Chromosome BRAD3257"/>
</dbReference>
<name>A0A2U3Q0K7_9BRAD</name>
<accession>A0A2U3Q0K7</accession>
<dbReference type="EMBL" id="LS398110">
    <property type="protein sequence ID" value="SPP94888.1"/>
    <property type="molecule type" value="Genomic_DNA"/>
</dbReference>
<protein>
    <submittedName>
        <fullName evidence="1">Uncharacterized protein</fullName>
    </submittedName>
</protein>
<evidence type="ECO:0000313" key="1">
    <source>
        <dbReference type="EMBL" id="SPP94888.1"/>
    </source>
</evidence>
<proteinExistence type="predicted"/>
<gene>
    <name evidence="1" type="ORF">BRAD3257_3874</name>
</gene>
<dbReference type="AlphaFoldDB" id="A0A2U3Q0K7"/>
<sequence>MAAPAAATAQWRFGRSRDRLGSCRHIWGLPMSKKGITGHDDWVLTEALATALVALEQLEPKHRPNAHMEDIRKLLANGKEPAAVSLHLAQAKCRLFPELDPLEIYREYGIGEEYG</sequence>